<evidence type="ECO:0000259" key="2">
    <source>
        <dbReference type="Pfam" id="PF10099"/>
    </source>
</evidence>
<dbReference type="RefSeq" id="WP_301630879.1">
    <property type="nucleotide sequence ID" value="NZ_BORS01000029.1"/>
</dbReference>
<keyword evidence="4" id="KW-1185">Reference proteome</keyword>
<keyword evidence="1" id="KW-0812">Transmembrane</keyword>
<reference evidence="3" key="1">
    <citation type="submission" date="2021-03" db="EMBL/GenBank/DDBJ databases">
        <title>Antimicrobial resistance genes in bacteria isolated from Japanese honey, and their potential for conferring macrolide and lincosamide resistance in the American foulbrood pathogen Paenibacillus larvae.</title>
        <authorList>
            <person name="Okamoto M."/>
            <person name="Kumagai M."/>
            <person name="Kanamori H."/>
            <person name="Takamatsu D."/>
        </authorList>
    </citation>
    <scope>NUCLEOTIDE SEQUENCE</scope>
    <source>
        <strain evidence="3">J41TS4</strain>
    </source>
</reference>
<name>A0A919Y9Y2_9BACL</name>
<dbReference type="GO" id="GO:0005886">
    <property type="term" value="C:plasma membrane"/>
    <property type="evidence" value="ECO:0007669"/>
    <property type="project" value="InterPro"/>
</dbReference>
<sequence>MDTNRHNRLSDNTFSAHSCKEGKAGASRFCSSFYPEEVWVDLVMGSLPEREAEHLGQHLLECSYCRDQERYWRSMLEEEYTDDTAETKPRDRGLVAHTFGKDSNLAVLEGTPSEWLRLRLRVRVRFLGLLRYARSLLSGGRRAGMWIAASCCLLLVAFGLLFTQYTQREHDAWGQYVQDYEPSAATLMSNPNSIAYPIQIGQSGTEFGMLWYNQGSEELLMLVDGLVPDVNRSVRVWAVRDDGRDSLGLLQYHQLRAHLYVKNRDELRRANMLELTIEPVEMVHPDGMAPVIQFKLNQQ</sequence>
<organism evidence="3 4">
    <name type="scientific">Paenibacillus apis</name>
    <dbReference type="NCBI Taxonomy" id="1792174"/>
    <lineage>
        <taxon>Bacteria</taxon>
        <taxon>Bacillati</taxon>
        <taxon>Bacillota</taxon>
        <taxon>Bacilli</taxon>
        <taxon>Bacillales</taxon>
        <taxon>Paenibacillaceae</taxon>
        <taxon>Paenibacillus</taxon>
    </lineage>
</organism>
<comment type="caution">
    <text evidence="3">The sequence shown here is derived from an EMBL/GenBank/DDBJ whole genome shotgun (WGS) entry which is preliminary data.</text>
</comment>
<accession>A0A919Y9Y2</accession>
<evidence type="ECO:0000256" key="1">
    <source>
        <dbReference type="SAM" id="Phobius"/>
    </source>
</evidence>
<evidence type="ECO:0000313" key="4">
    <source>
        <dbReference type="Proteomes" id="UP000678895"/>
    </source>
</evidence>
<gene>
    <name evidence="3" type="ORF">J41TS4_48380</name>
</gene>
<protein>
    <recommendedName>
        <fullName evidence="2">Anti-sigma K factor RskA C-terminal domain-containing protein</fullName>
    </recommendedName>
</protein>
<dbReference type="Proteomes" id="UP000678895">
    <property type="component" value="Unassembled WGS sequence"/>
</dbReference>
<dbReference type="EMBL" id="BORS01000029">
    <property type="protein sequence ID" value="GIO45080.1"/>
    <property type="molecule type" value="Genomic_DNA"/>
</dbReference>
<keyword evidence="1" id="KW-1133">Transmembrane helix</keyword>
<feature type="domain" description="Anti-sigma K factor RskA C-terminal" evidence="2">
    <location>
        <begin position="147"/>
        <end position="279"/>
    </location>
</feature>
<keyword evidence="1" id="KW-0472">Membrane</keyword>
<dbReference type="Pfam" id="PF10099">
    <property type="entry name" value="RskA_C"/>
    <property type="match status" value="1"/>
</dbReference>
<dbReference type="InterPro" id="IPR018764">
    <property type="entry name" value="RskA_C"/>
</dbReference>
<evidence type="ECO:0000313" key="3">
    <source>
        <dbReference type="EMBL" id="GIO45080.1"/>
    </source>
</evidence>
<proteinExistence type="predicted"/>
<dbReference type="AlphaFoldDB" id="A0A919Y9Y2"/>
<feature type="transmembrane region" description="Helical" evidence="1">
    <location>
        <begin position="143"/>
        <end position="162"/>
    </location>
</feature>